<reference evidence="1 2" key="1">
    <citation type="journal article" date="2017" name="ISME J.">
        <title>Potential for microbial H2 and metal transformations associated with novel bacteria and archaea in deep terrestrial subsurface sediments.</title>
        <authorList>
            <person name="Hernsdorf A.W."/>
            <person name="Amano Y."/>
            <person name="Miyakawa K."/>
            <person name="Ise K."/>
            <person name="Suzuki Y."/>
            <person name="Anantharaman K."/>
            <person name="Probst A."/>
            <person name="Burstein D."/>
            <person name="Thomas B.C."/>
            <person name="Banfield J.F."/>
        </authorList>
    </citation>
    <scope>NUCLEOTIDE SEQUENCE [LARGE SCALE GENOMIC DNA]</scope>
    <source>
        <strain evidence="1">HGW-Wallbacteria-1</strain>
    </source>
</reference>
<dbReference type="NCBIfam" id="TIGR02757">
    <property type="entry name" value="TIGR02757 family protein"/>
    <property type="match status" value="1"/>
</dbReference>
<dbReference type="InterPro" id="IPR014127">
    <property type="entry name" value="CHP02757"/>
</dbReference>
<proteinExistence type="predicted"/>
<accession>A0A2N1PNY2</accession>
<protein>
    <submittedName>
        <fullName evidence="1">TIGR02757 family protein</fullName>
    </submittedName>
</protein>
<sequence>MKMAKQSELLDFLQSLYIDLNVPELIHPDPLEFLWRYSNPLDIEIVGFLSSALAFGRVAQILASLEKLMALLGESPSDYVLNRGWNTMKSDFQGFRHRFVGGSEMAGALAGIGRIIREHGSMGNLFNSLDTGGPTLIDATSAFVGVLQRSAPDSPGYLLAEPGRGSACKRLNLFLRWMIRRDAVDPGVWGQSKMSRLLIPLDTHMHRIGRILGFTNRKQADLRTAVQITDGFRKICPLDPVKFDFALTRLGIRSDMNISTLTEFMECAE</sequence>
<dbReference type="Pfam" id="PF09674">
    <property type="entry name" value="DUF2400"/>
    <property type="match status" value="1"/>
</dbReference>
<gene>
    <name evidence="1" type="ORF">CVV64_11585</name>
</gene>
<evidence type="ECO:0000313" key="2">
    <source>
        <dbReference type="Proteomes" id="UP000233256"/>
    </source>
</evidence>
<comment type="caution">
    <text evidence="1">The sequence shown here is derived from an EMBL/GenBank/DDBJ whole genome shotgun (WGS) entry which is preliminary data.</text>
</comment>
<name>A0A2N1PNY2_9BACT</name>
<dbReference type="EMBL" id="PGXC01000009">
    <property type="protein sequence ID" value="PKK90030.1"/>
    <property type="molecule type" value="Genomic_DNA"/>
</dbReference>
<organism evidence="1 2">
    <name type="scientific">Candidatus Wallbacteria bacterium HGW-Wallbacteria-1</name>
    <dbReference type="NCBI Taxonomy" id="2013854"/>
    <lineage>
        <taxon>Bacteria</taxon>
        <taxon>Candidatus Walliibacteriota</taxon>
    </lineage>
</organism>
<dbReference type="Proteomes" id="UP000233256">
    <property type="component" value="Unassembled WGS sequence"/>
</dbReference>
<evidence type="ECO:0000313" key="1">
    <source>
        <dbReference type="EMBL" id="PKK90030.1"/>
    </source>
</evidence>
<dbReference type="AlphaFoldDB" id="A0A2N1PNY2"/>